<dbReference type="PANTHER" id="PTHR30344:SF1">
    <property type="entry name" value="6-PHOSPHOGLUCONOLACTONASE"/>
    <property type="match status" value="1"/>
</dbReference>
<dbReference type="RefSeq" id="WP_093365485.1">
    <property type="nucleotide sequence ID" value="NZ_FOZZ01000006.1"/>
</dbReference>
<keyword evidence="3" id="KW-0732">Signal</keyword>
<keyword evidence="2" id="KW-0313">Glucose metabolism</keyword>
<dbReference type="InterPro" id="IPR050282">
    <property type="entry name" value="Cycloisomerase_2"/>
</dbReference>
<dbReference type="EMBL" id="FOZZ01000006">
    <property type="protein sequence ID" value="SFS86305.1"/>
    <property type="molecule type" value="Genomic_DNA"/>
</dbReference>
<dbReference type="InterPro" id="IPR015943">
    <property type="entry name" value="WD40/YVTN_repeat-like_dom_sf"/>
</dbReference>
<dbReference type="GO" id="GO:0017057">
    <property type="term" value="F:6-phosphogluconolactonase activity"/>
    <property type="evidence" value="ECO:0007669"/>
    <property type="project" value="TreeGrafter"/>
</dbReference>
<dbReference type="Pfam" id="PF10282">
    <property type="entry name" value="Lactonase"/>
    <property type="match status" value="1"/>
</dbReference>
<evidence type="ECO:0000256" key="1">
    <source>
        <dbReference type="ARBA" id="ARBA00005564"/>
    </source>
</evidence>
<evidence type="ECO:0000256" key="3">
    <source>
        <dbReference type="SAM" id="SignalP"/>
    </source>
</evidence>
<evidence type="ECO:0000313" key="5">
    <source>
        <dbReference type="Proteomes" id="UP000198785"/>
    </source>
</evidence>
<evidence type="ECO:0000313" key="4">
    <source>
        <dbReference type="EMBL" id="SFS86305.1"/>
    </source>
</evidence>
<protein>
    <submittedName>
        <fullName evidence="4">6-phosphogluconolactonase</fullName>
    </submittedName>
</protein>
<name>A0A1I6TAS3_9SPHI</name>
<dbReference type="OrthoDB" id="9790815at2"/>
<dbReference type="Gene3D" id="2.130.10.10">
    <property type="entry name" value="YVTN repeat-like/Quinoprotein amine dehydrogenase"/>
    <property type="match status" value="1"/>
</dbReference>
<dbReference type="Proteomes" id="UP000198785">
    <property type="component" value="Unassembled WGS sequence"/>
</dbReference>
<feature type="chain" id="PRO_5011722874" evidence="3">
    <location>
        <begin position="19"/>
        <end position="363"/>
    </location>
</feature>
<dbReference type="InterPro" id="IPR019405">
    <property type="entry name" value="Lactonase_7-beta_prop"/>
</dbReference>
<feature type="signal peptide" evidence="3">
    <location>
        <begin position="1"/>
        <end position="18"/>
    </location>
</feature>
<dbReference type="InterPro" id="IPR011048">
    <property type="entry name" value="Haem_d1_sf"/>
</dbReference>
<dbReference type="SUPFAM" id="SSF51004">
    <property type="entry name" value="C-terminal (heme d1) domain of cytochrome cd1-nitrite reductase"/>
    <property type="match status" value="1"/>
</dbReference>
<proteinExistence type="inferred from homology"/>
<keyword evidence="5" id="KW-1185">Reference proteome</keyword>
<dbReference type="GO" id="GO:0006006">
    <property type="term" value="P:glucose metabolic process"/>
    <property type="evidence" value="ECO:0007669"/>
    <property type="project" value="UniProtKB-KW"/>
</dbReference>
<dbReference type="PANTHER" id="PTHR30344">
    <property type="entry name" value="6-PHOSPHOGLUCONOLACTONASE-RELATED"/>
    <property type="match status" value="1"/>
</dbReference>
<dbReference type="AlphaFoldDB" id="A0A1I6TAS3"/>
<dbReference type="STRING" id="683125.SAMN05660206_10641"/>
<keyword evidence="2" id="KW-0119">Carbohydrate metabolism</keyword>
<organism evidence="4 5">
    <name type="scientific">Sphingobacterium wenxiniae</name>
    <dbReference type="NCBI Taxonomy" id="683125"/>
    <lineage>
        <taxon>Bacteria</taxon>
        <taxon>Pseudomonadati</taxon>
        <taxon>Bacteroidota</taxon>
        <taxon>Sphingobacteriia</taxon>
        <taxon>Sphingobacteriales</taxon>
        <taxon>Sphingobacteriaceae</taxon>
        <taxon>Sphingobacterium</taxon>
    </lineage>
</organism>
<evidence type="ECO:0000256" key="2">
    <source>
        <dbReference type="ARBA" id="ARBA00022526"/>
    </source>
</evidence>
<sequence>MKSIFAVLLSLSVGVLSAQQRPMFIGTYTNEGSQGIYQYTFDTKTGEAELYSTTNAEHPSFLALAKGDKMLYAVNETGDNTAALSAFTFDGEILSFVNTVPTHGTYPCHVAVSRKYPLAVVANYGGGSLTVYRLEPNGAIGEVIQQIKQEGVGPNKDRQNASHVHSAFFSPDEKQVYVQNLGTDEISIYKIQKDKDDYQLIEEVVLKAPAGGGPRHLAIDKKEKNLYVLMELTGEVAHYQNKGGKWELQQSLSMNEDGFAGENGAAEIKLSADGKFVYATNRGDANSITVFEVLKGGALQKKVVYSTKGEGPRNFNFSPDGKYILVANQGSHNIVVFERDAKTGELRDIEKEIQVPTPVCIVF</sequence>
<gene>
    <name evidence="4" type="ORF">SAMN05660206_10641</name>
</gene>
<comment type="similarity">
    <text evidence="1">Belongs to the cycloisomerase 2 family.</text>
</comment>
<accession>A0A1I6TAS3</accession>
<reference evidence="4 5" key="1">
    <citation type="submission" date="2016-10" db="EMBL/GenBank/DDBJ databases">
        <authorList>
            <person name="de Groot N.N."/>
        </authorList>
    </citation>
    <scope>NUCLEOTIDE SEQUENCE [LARGE SCALE GENOMIC DNA]</scope>
    <source>
        <strain evidence="4 5">DSM 22789</strain>
    </source>
</reference>